<dbReference type="PANTHER" id="PTHR13477">
    <property type="entry name" value="MITOCHONDRIAL 39S RIBOSOMAL PROTEIN L49"/>
    <property type="match status" value="1"/>
</dbReference>
<evidence type="ECO:0000256" key="7">
    <source>
        <dbReference type="ARBA" id="ARBA00035545"/>
    </source>
</evidence>
<dbReference type="GO" id="GO:0005762">
    <property type="term" value="C:mitochondrial large ribosomal subunit"/>
    <property type="evidence" value="ECO:0007669"/>
    <property type="project" value="TreeGrafter"/>
</dbReference>
<dbReference type="AlphaFoldDB" id="A0AAE1LET7"/>
<protein>
    <recommendedName>
        <fullName evidence="6">Large ribosomal subunit protein mL49</fullName>
    </recommendedName>
    <alternativeName>
        <fullName evidence="7">39S ribosomal protein L49, mitochondrial</fullName>
    </alternativeName>
</protein>
<keyword evidence="5" id="KW-0687">Ribonucleoprotein</keyword>
<dbReference type="EMBL" id="JAHWGI010000492">
    <property type="protein sequence ID" value="KAK3916114.1"/>
    <property type="molecule type" value="Genomic_DNA"/>
</dbReference>
<comment type="caution">
    <text evidence="8">The sequence shown here is derived from an EMBL/GenBank/DDBJ whole genome shotgun (WGS) entry which is preliminary data.</text>
</comment>
<organism evidence="8 9">
    <name type="scientific">Frankliniella fusca</name>
    <dbReference type="NCBI Taxonomy" id="407009"/>
    <lineage>
        <taxon>Eukaryota</taxon>
        <taxon>Metazoa</taxon>
        <taxon>Ecdysozoa</taxon>
        <taxon>Arthropoda</taxon>
        <taxon>Hexapoda</taxon>
        <taxon>Insecta</taxon>
        <taxon>Pterygota</taxon>
        <taxon>Neoptera</taxon>
        <taxon>Paraneoptera</taxon>
        <taxon>Thysanoptera</taxon>
        <taxon>Terebrantia</taxon>
        <taxon>Thripoidea</taxon>
        <taxon>Thripidae</taxon>
        <taxon>Frankliniella</taxon>
    </lineage>
</organism>
<accession>A0AAE1LET7</accession>
<dbReference type="Gene3D" id="3.30.780.10">
    <property type="entry name" value="SUI1-like domain"/>
    <property type="match status" value="1"/>
</dbReference>
<dbReference type="Pfam" id="PF05046">
    <property type="entry name" value="Img2"/>
    <property type="match status" value="1"/>
</dbReference>
<dbReference type="PANTHER" id="PTHR13477:SF0">
    <property type="entry name" value="LARGE RIBOSOMAL SUBUNIT PROTEIN ML49"/>
    <property type="match status" value="1"/>
</dbReference>
<comment type="subcellular location">
    <subcellularLocation>
        <location evidence="1">Mitochondrion</location>
    </subcellularLocation>
</comment>
<keyword evidence="9" id="KW-1185">Reference proteome</keyword>
<proteinExistence type="inferred from homology"/>
<dbReference type="GO" id="GO:0003735">
    <property type="term" value="F:structural constituent of ribosome"/>
    <property type="evidence" value="ECO:0007669"/>
    <property type="project" value="InterPro"/>
</dbReference>
<evidence type="ECO:0000256" key="2">
    <source>
        <dbReference type="ARBA" id="ARBA00005677"/>
    </source>
</evidence>
<reference evidence="8" key="2">
    <citation type="journal article" date="2023" name="BMC Genomics">
        <title>Pest status, molecular evolution, and epigenetic factors derived from the genome assembly of Frankliniella fusca, a thysanopteran phytovirus vector.</title>
        <authorList>
            <person name="Catto M.A."/>
            <person name="Labadie P.E."/>
            <person name="Jacobson A.L."/>
            <person name="Kennedy G.G."/>
            <person name="Srinivasan R."/>
            <person name="Hunt B.G."/>
        </authorList>
    </citation>
    <scope>NUCLEOTIDE SEQUENCE</scope>
    <source>
        <tissue evidence="8">Head</tissue>
    </source>
</reference>
<dbReference type="Proteomes" id="UP001219518">
    <property type="component" value="Unassembled WGS sequence"/>
</dbReference>
<keyword evidence="4" id="KW-0496">Mitochondrion</keyword>
<dbReference type="InterPro" id="IPR007740">
    <property type="entry name" value="Ribosomal_mL49"/>
</dbReference>
<evidence type="ECO:0000256" key="6">
    <source>
        <dbReference type="ARBA" id="ARBA00035191"/>
    </source>
</evidence>
<dbReference type="FunFam" id="3.30.780.10:FF:000009">
    <property type="entry name" value="39S ribosomal protein L49, mitochondrial"/>
    <property type="match status" value="1"/>
</dbReference>
<evidence type="ECO:0000256" key="5">
    <source>
        <dbReference type="ARBA" id="ARBA00023274"/>
    </source>
</evidence>
<evidence type="ECO:0000313" key="9">
    <source>
        <dbReference type="Proteomes" id="UP001219518"/>
    </source>
</evidence>
<evidence type="ECO:0000313" key="8">
    <source>
        <dbReference type="EMBL" id="KAK3916114.1"/>
    </source>
</evidence>
<name>A0AAE1LET7_9NEOP</name>
<dbReference type="GO" id="GO:0006412">
    <property type="term" value="P:translation"/>
    <property type="evidence" value="ECO:0007669"/>
    <property type="project" value="InterPro"/>
</dbReference>
<evidence type="ECO:0000256" key="3">
    <source>
        <dbReference type="ARBA" id="ARBA00022980"/>
    </source>
</evidence>
<reference evidence="8" key="1">
    <citation type="submission" date="2021-07" db="EMBL/GenBank/DDBJ databases">
        <authorList>
            <person name="Catto M.A."/>
            <person name="Jacobson A."/>
            <person name="Kennedy G."/>
            <person name="Labadie P."/>
            <person name="Hunt B.G."/>
            <person name="Srinivasan R."/>
        </authorList>
    </citation>
    <scope>NUCLEOTIDE SEQUENCE</scope>
    <source>
        <strain evidence="8">PL_HMW_Pooled</strain>
        <tissue evidence="8">Head</tissue>
    </source>
</reference>
<evidence type="ECO:0000256" key="1">
    <source>
        <dbReference type="ARBA" id="ARBA00004173"/>
    </source>
</evidence>
<keyword evidence="3 8" id="KW-0689">Ribosomal protein</keyword>
<sequence>MATMKTLGFVSGAGFKCLNRILGIDLIPRTLPAIHSVPVRYARFKSSPLISDDSTQYTGFEISRNPEEWKFVQDLLPQPVIKKPSPKPEYPSGWKPQNPPADSPYFIQRTANHMLPVYLKRDTPRGVRKRTVVRYIQGDVWALEEELRAVVSKTYPKDIFNTMVNEVAGQITFRGDYVSVLKAYLESKGW</sequence>
<comment type="similarity">
    <text evidence="2">Belongs to the mitochondrion-specific ribosomal protein mL49 family.</text>
</comment>
<evidence type="ECO:0000256" key="4">
    <source>
        <dbReference type="ARBA" id="ARBA00023128"/>
    </source>
</evidence>
<gene>
    <name evidence="8" type="ORF">KUF71_025407</name>
</gene>